<dbReference type="GO" id="GO:0016740">
    <property type="term" value="F:transferase activity"/>
    <property type="evidence" value="ECO:0007669"/>
    <property type="project" value="UniProtKB-KW"/>
</dbReference>
<dbReference type="eggNOG" id="arCOG01385">
    <property type="taxonomic scope" value="Archaea"/>
</dbReference>
<accession>H2C0I0</accession>
<keyword evidence="1" id="KW-0812">Transmembrane</keyword>
<dbReference type="AlphaFoldDB" id="H2C0I0"/>
<dbReference type="STRING" id="671065.MetMK1DRAFT_00000510"/>
<feature type="domain" description="Glycosyltransferase 2-like" evidence="2">
    <location>
        <begin position="71"/>
        <end position="211"/>
    </location>
</feature>
<feature type="transmembrane region" description="Helical" evidence="1">
    <location>
        <begin position="317"/>
        <end position="335"/>
    </location>
</feature>
<evidence type="ECO:0000313" key="3">
    <source>
        <dbReference type="EMBL" id="EHP71242.1"/>
    </source>
</evidence>
<dbReference type="Proteomes" id="UP000003980">
    <property type="component" value="Unassembled WGS sequence"/>
</dbReference>
<name>H2C0I0_9CREN</name>
<dbReference type="InterPro" id="IPR001173">
    <property type="entry name" value="Glyco_trans_2-like"/>
</dbReference>
<dbReference type="HOGENOM" id="CLU_896080_0_0_2"/>
<proteinExistence type="predicted"/>
<dbReference type="InterPro" id="IPR029044">
    <property type="entry name" value="Nucleotide-diphossugar_trans"/>
</dbReference>
<feature type="transmembrane region" description="Helical" evidence="1">
    <location>
        <begin position="293"/>
        <end position="311"/>
    </location>
</feature>
<gene>
    <name evidence="3" type="ORF">MetMK1DRAFT_00000510</name>
</gene>
<dbReference type="Pfam" id="PF00535">
    <property type="entry name" value="Glycos_transf_2"/>
    <property type="match status" value="1"/>
</dbReference>
<feature type="transmembrane region" description="Helical" evidence="1">
    <location>
        <begin position="347"/>
        <end position="367"/>
    </location>
</feature>
<evidence type="ECO:0000259" key="2">
    <source>
        <dbReference type="Pfam" id="PF00535"/>
    </source>
</evidence>
<dbReference type="SUPFAM" id="SSF53448">
    <property type="entry name" value="Nucleotide-diphospho-sugar transferases"/>
    <property type="match status" value="1"/>
</dbReference>
<organism evidence="3 4">
    <name type="scientific">Metallosphaera yellowstonensis MK1</name>
    <dbReference type="NCBI Taxonomy" id="671065"/>
    <lineage>
        <taxon>Archaea</taxon>
        <taxon>Thermoproteota</taxon>
        <taxon>Thermoprotei</taxon>
        <taxon>Sulfolobales</taxon>
        <taxon>Sulfolobaceae</taxon>
        <taxon>Metallosphaera</taxon>
    </lineage>
</organism>
<dbReference type="PANTHER" id="PTHR43685">
    <property type="entry name" value="GLYCOSYLTRANSFERASE"/>
    <property type="match status" value="1"/>
</dbReference>
<dbReference type="Gene3D" id="3.90.550.10">
    <property type="entry name" value="Spore Coat Polysaccharide Biosynthesis Protein SpsA, Chain A"/>
    <property type="match status" value="1"/>
</dbReference>
<dbReference type="InterPro" id="IPR050834">
    <property type="entry name" value="Glycosyltransf_2"/>
</dbReference>
<keyword evidence="4" id="KW-1185">Reference proteome</keyword>
<dbReference type="PANTHER" id="PTHR43685:SF2">
    <property type="entry name" value="GLYCOSYLTRANSFERASE 2-LIKE DOMAIN-CONTAINING PROTEIN"/>
    <property type="match status" value="1"/>
</dbReference>
<keyword evidence="1" id="KW-1133">Transmembrane helix</keyword>
<evidence type="ECO:0000256" key="1">
    <source>
        <dbReference type="SAM" id="Phobius"/>
    </source>
</evidence>
<keyword evidence="3" id="KW-0808">Transferase</keyword>
<reference evidence="3 4" key="1">
    <citation type="submission" date="2012-01" db="EMBL/GenBank/DDBJ databases">
        <title>Improved High-Quality Draft sequence of Metallosphaera yellowstonensis MK1.</title>
        <authorList>
            <consortium name="US DOE Joint Genome Institute"/>
            <person name="Lucas S."/>
            <person name="Han J."/>
            <person name="Cheng J.-F."/>
            <person name="Goodwin L."/>
            <person name="Pitluck S."/>
            <person name="Peters L."/>
            <person name="Teshima H."/>
            <person name="Detter J.C."/>
            <person name="Han C."/>
            <person name="Tapia R."/>
            <person name="Land M."/>
            <person name="Hauser L."/>
            <person name="Kyrpides N."/>
            <person name="Kozubal M."/>
            <person name="Macur R.E."/>
            <person name="Jay Z."/>
            <person name="Inskeep W."/>
            <person name="Woyke T."/>
        </authorList>
    </citation>
    <scope>NUCLEOTIDE SEQUENCE [LARGE SCALE GENOMIC DNA]</scope>
    <source>
        <strain evidence="3 4">MK1</strain>
    </source>
</reference>
<sequence length="376" mass="42735">MFEHAGNVNLNLVTTFSSYSIQSGYFSRPRVILGEPFMIFCITLNKTHKAHSKIDFLFSTSMNLVELPLVTVVIPTLNSGKTIKKTLESLNVLEYKNMEIVVVDGKSTDDTITIIKQYYGERIRIVTEGKRGRGRAYNRGLLESRGKYVAFLDSDATIATPTWIFKAIKIMEEDERVAVVFTKVLAPKESTFMQKSIDTFLCKGFTTANGAVYRRDSALKVGGFNEKMNYMQEDELLYKLVRAGYSFSVNYDDIIYHYHRNTILSYIKQNMEAALGAKLYYRFTKNSWVLRDAFARIATVILMLVIISALIFLDKTIIAVSLLILGYLVLALKVNSETCKQYKHSKFVLMAPFFILLSMLGFSIGFFTKSGKEAEK</sequence>
<dbReference type="EMBL" id="JH597755">
    <property type="protein sequence ID" value="EHP71242.1"/>
    <property type="molecule type" value="Genomic_DNA"/>
</dbReference>
<protein>
    <submittedName>
        <fullName evidence="3">Glycosyl transferase</fullName>
    </submittedName>
</protein>
<keyword evidence="1" id="KW-0472">Membrane</keyword>
<evidence type="ECO:0000313" key="4">
    <source>
        <dbReference type="Proteomes" id="UP000003980"/>
    </source>
</evidence>